<accession>A0ABR4HFP6</accession>
<name>A0ABR4HFP6_9EURO</name>
<proteinExistence type="predicted"/>
<dbReference type="Proteomes" id="UP001610334">
    <property type="component" value="Unassembled WGS sequence"/>
</dbReference>
<reference evidence="1 2" key="1">
    <citation type="submission" date="2024-07" db="EMBL/GenBank/DDBJ databases">
        <title>Section-level genome sequencing and comparative genomics of Aspergillus sections Usti and Cavernicolus.</title>
        <authorList>
            <consortium name="Lawrence Berkeley National Laboratory"/>
            <person name="Nybo J.L."/>
            <person name="Vesth T.C."/>
            <person name="Theobald S."/>
            <person name="Frisvad J.C."/>
            <person name="Larsen T.O."/>
            <person name="Kjaerboelling I."/>
            <person name="Rothschild-Mancinelli K."/>
            <person name="Lyhne E.K."/>
            <person name="Kogle M.E."/>
            <person name="Barry K."/>
            <person name="Clum A."/>
            <person name="Na H."/>
            <person name="Ledsgaard L."/>
            <person name="Lin J."/>
            <person name="Lipzen A."/>
            <person name="Kuo A."/>
            <person name="Riley R."/>
            <person name="Mondo S."/>
            <person name="Labutti K."/>
            <person name="Haridas S."/>
            <person name="Pangalinan J."/>
            <person name="Salamov A.A."/>
            <person name="Simmons B.A."/>
            <person name="Magnuson J.K."/>
            <person name="Chen J."/>
            <person name="Drula E."/>
            <person name="Henrissat B."/>
            <person name="Wiebenga A."/>
            <person name="Lubbers R.J."/>
            <person name="Gomes A.C."/>
            <person name="Makela M.R."/>
            <person name="Stajich J."/>
            <person name="Grigoriev I.V."/>
            <person name="Mortensen U.H."/>
            <person name="De Vries R.P."/>
            <person name="Baker S.E."/>
            <person name="Andersen M.R."/>
        </authorList>
    </citation>
    <scope>NUCLEOTIDE SEQUENCE [LARGE SCALE GENOMIC DNA]</scope>
    <source>
        <strain evidence="1 2">CBS 588.65</strain>
    </source>
</reference>
<evidence type="ECO:0000313" key="2">
    <source>
        <dbReference type="Proteomes" id="UP001610334"/>
    </source>
</evidence>
<sequence>MREKKEEQVQISLSKRGGFVVSPFMFYYITTIHTLHTFIDERIGMEWSGRQRGVYFSKVEGPCEIVIVKQLLKGLYTNGRYITFACVDNKIIHSSSIR</sequence>
<protein>
    <submittedName>
        <fullName evidence="1">Uncharacterized protein</fullName>
    </submittedName>
</protein>
<gene>
    <name evidence="1" type="ORF">BJX63DRAFT_201976</name>
</gene>
<keyword evidence="2" id="KW-1185">Reference proteome</keyword>
<comment type="caution">
    <text evidence="1">The sequence shown here is derived from an EMBL/GenBank/DDBJ whole genome shotgun (WGS) entry which is preliminary data.</text>
</comment>
<evidence type="ECO:0000313" key="1">
    <source>
        <dbReference type="EMBL" id="KAL2814310.1"/>
    </source>
</evidence>
<organism evidence="1 2">
    <name type="scientific">Aspergillus granulosus</name>
    <dbReference type="NCBI Taxonomy" id="176169"/>
    <lineage>
        <taxon>Eukaryota</taxon>
        <taxon>Fungi</taxon>
        <taxon>Dikarya</taxon>
        <taxon>Ascomycota</taxon>
        <taxon>Pezizomycotina</taxon>
        <taxon>Eurotiomycetes</taxon>
        <taxon>Eurotiomycetidae</taxon>
        <taxon>Eurotiales</taxon>
        <taxon>Aspergillaceae</taxon>
        <taxon>Aspergillus</taxon>
        <taxon>Aspergillus subgen. Nidulantes</taxon>
    </lineage>
</organism>
<dbReference type="EMBL" id="JBFXLT010000034">
    <property type="protein sequence ID" value="KAL2814310.1"/>
    <property type="molecule type" value="Genomic_DNA"/>
</dbReference>